<reference evidence="2 3" key="1">
    <citation type="journal article" date="2020" name="Microb. Genom.">
        <title>Genetic diversity of clinical and environmental Mucorales isolates obtained from an investigation of mucormycosis cases among solid organ transplant recipients.</title>
        <authorList>
            <person name="Nguyen M.H."/>
            <person name="Kaul D."/>
            <person name="Muto C."/>
            <person name="Cheng S.J."/>
            <person name="Richter R.A."/>
            <person name="Bruno V.M."/>
            <person name="Liu G."/>
            <person name="Beyhan S."/>
            <person name="Sundermann A.J."/>
            <person name="Mounaud S."/>
            <person name="Pasculle A.W."/>
            <person name="Nierman W.C."/>
            <person name="Driscoll E."/>
            <person name="Cumbie R."/>
            <person name="Clancy C.J."/>
            <person name="Dupont C.L."/>
        </authorList>
    </citation>
    <scope>NUCLEOTIDE SEQUENCE [LARGE SCALE GENOMIC DNA]</scope>
    <source>
        <strain evidence="2 3">GL24</strain>
    </source>
</reference>
<dbReference type="AlphaFoldDB" id="A0A9P7CKA5"/>
<dbReference type="EMBL" id="JAANIU010002184">
    <property type="protein sequence ID" value="KAG1565289.1"/>
    <property type="molecule type" value="Genomic_DNA"/>
</dbReference>
<proteinExistence type="predicted"/>
<feature type="chain" id="PRO_5040372911" description="MICOS complex subunit MIC12" evidence="1">
    <location>
        <begin position="17"/>
        <end position="103"/>
    </location>
</feature>
<dbReference type="Proteomes" id="UP000740926">
    <property type="component" value="Unassembled WGS sequence"/>
</dbReference>
<sequence length="103" mass="11742">MPRLFTLFTGLALATAVSYKYKDSFLKGQDDLQRSLDNVKSTLDKAPAVTRNYMSDSQKYVSDRLMPSVKESWNSQVINATHSLIRFDVGTKVKNFLDENVFK</sequence>
<evidence type="ECO:0000313" key="3">
    <source>
        <dbReference type="Proteomes" id="UP000740926"/>
    </source>
</evidence>
<name>A0A9P7CKA5_9FUNG</name>
<evidence type="ECO:0000256" key="1">
    <source>
        <dbReference type="SAM" id="SignalP"/>
    </source>
</evidence>
<protein>
    <recommendedName>
        <fullName evidence="4">MICOS complex subunit MIC12</fullName>
    </recommendedName>
</protein>
<keyword evidence="1" id="KW-0732">Signal</keyword>
<organism evidence="2 3">
    <name type="scientific">Rhizopus delemar</name>
    <dbReference type="NCBI Taxonomy" id="936053"/>
    <lineage>
        <taxon>Eukaryota</taxon>
        <taxon>Fungi</taxon>
        <taxon>Fungi incertae sedis</taxon>
        <taxon>Mucoromycota</taxon>
        <taxon>Mucoromycotina</taxon>
        <taxon>Mucoromycetes</taxon>
        <taxon>Mucorales</taxon>
        <taxon>Mucorineae</taxon>
        <taxon>Rhizopodaceae</taxon>
        <taxon>Rhizopus</taxon>
    </lineage>
</organism>
<keyword evidence="3" id="KW-1185">Reference proteome</keyword>
<gene>
    <name evidence="2" type="ORF">G6F50_010211</name>
</gene>
<evidence type="ECO:0008006" key="4">
    <source>
        <dbReference type="Google" id="ProtNLM"/>
    </source>
</evidence>
<comment type="caution">
    <text evidence="2">The sequence shown here is derived from an EMBL/GenBank/DDBJ whole genome shotgun (WGS) entry which is preliminary data.</text>
</comment>
<accession>A0A9P7CKA5</accession>
<feature type="signal peptide" evidence="1">
    <location>
        <begin position="1"/>
        <end position="16"/>
    </location>
</feature>
<evidence type="ECO:0000313" key="2">
    <source>
        <dbReference type="EMBL" id="KAG1565289.1"/>
    </source>
</evidence>